<name>A0A0H2RWZ0_9AGAM</name>
<dbReference type="InParanoid" id="A0A0H2RWZ0"/>
<evidence type="ECO:0000313" key="3">
    <source>
        <dbReference type="EMBL" id="KLO16359.1"/>
    </source>
</evidence>
<keyword evidence="2" id="KW-0732">Signal</keyword>
<dbReference type="OrthoDB" id="3204347at2759"/>
<feature type="chain" id="PRO_5005201852" evidence="2">
    <location>
        <begin position="21"/>
        <end position="114"/>
    </location>
</feature>
<sequence>MLVMFLAMLVALLAIPCVLAPEKIWKAFTEGDDGPDYTLHDMNLVSLRNPIRETGPPVCMAKLIMLRHKINQSGQRKRRPTTGHARHSRSVSRSANLPHRPRAFAWMKFGKQMH</sequence>
<accession>A0A0H2RWZ0</accession>
<protein>
    <submittedName>
        <fullName evidence="3">Uncharacterized protein</fullName>
    </submittedName>
</protein>
<evidence type="ECO:0000256" key="2">
    <source>
        <dbReference type="SAM" id="SignalP"/>
    </source>
</evidence>
<proteinExistence type="predicted"/>
<keyword evidence="4" id="KW-1185">Reference proteome</keyword>
<dbReference type="Proteomes" id="UP000053477">
    <property type="component" value="Unassembled WGS sequence"/>
</dbReference>
<evidence type="ECO:0000313" key="4">
    <source>
        <dbReference type="Proteomes" id="UP000053477"/>
    </source>
</evidence>
<dbReference type="EMBL" id="KQ085917">
    <property type="protein sequence ID" value="KLO16359.1"/>
    <property type="molecule type" value="Genomic_DNA"/>
</dbReference>
<feature type="signal peptide" evidence="2">
    <location>
        <begin position="1"/>
        <end position="20"/>
    </location>
</feature>
<organism evidence="3 4">
    <name type="scientific">Schizopora paradoxa</name>
    <dbReference type="NCBI Taxonomy" id="27342"/>
    <lineage>
        <taxon>Eukaryota</taxon>
        <taxon>Fungi</taxon>
        <taxon>Dikarya</taxon>
        <taxon>Basidiomycota</taxon>
        <taxon>Agaricomycotina</taxon>
        <taxon>Agaricomycetes</taxon>
        <taxon>Hymenochaetales</taxon>
        <taxon>Schizoporaceae</taxon>
        <taxon>Schizopora</taxon>
    </lineage>
</organism>
<feature type="region of interest" description="Disordered" evidence="1">
    <location>
        <begin position="70"/>
        <end position="99"/>
    </location>
</feature>
<reference evidence="3 4" key="1">
    <citation type="submission" date="2015-04" db="EMBL/GenBank/DDBJ databases">
        <title>Complete genome sequence of Schizopora paradoxa KUC8140, a cosmopolitan wood degrader in East Asia.</title>
        <authorList>
            <consortium name="DOE Joint Genome Institute"/>
            <person name="Min B."/>
            <person name="Park H."/>
            <person name="Jang Y."/>
            <person name="Kim J.-J."/>
            <person name="Kim K.H."/>
            <person name="Pangilinan J."/>
            <person name="Lipzen A."/>
            <person name="Riley R."/>
            <person name="Grigoriev I.V."/>
            <person name="Spatafora J.W."/>
            <person name="Choi I.-G."/>
        </authorList>
    </citation>
    <scope>NUCLEOTIDE SEQUENCE [LARGE SCALE GENOMIC DNA]</scope>
    <source>
        <strain evidence="3 4">KUC8140</strain>
    </source>
</reference>
<gene>
    <name evidence="3" type="ORF">SCHPADRAFT_995182</name>
</gene>
<evidence type="ECO:0000256" key="1">
    <source>
        <dbReference type="SAM" id="MobiDB-lite"/>
    </source>
</evidence>
<feature type="compositionally biased region" description="Basic residues" evidence="1">
    <location>
        <begin position="70"/>
        <end position="90"/>
    </location>
</feature>
<dbReference type="AlphaFoldDB" id="A0A0H2RWZ0"/>